<gene>
    <name evidence="3" type="ORF">KIL84_015989</name>
</gene>
<evidence type="ECO:0000256" key="1">
    <source>
        <dbReference type="ARBA" id="ARBA00023157"/>
    </source>
</evidence>
<dbReference type="SMART" id="SM00032">
    <property type="entry name" value="CCP"/>
    <property type="match status" value="1"/>
</dbReference>
<accession>A0A9D3WTE7</accession>
<feature type="non-terminal residue" evidence="3">
    <location>
        <position position="58"/>
    </location>
</feature>
<comment type="caution">
    <text evidence="3">The sequence shown here is derived from an EMBL/GenBank/DDBJ whole genome shotgun (WGS) entry which is preliminary data.</text>
</comment>
<dbReference type="SUPFAM" id="SSF57535">
    <property type="entry name" value="Complement control module/SCR domain"/>
    <property type="match status" value="1"/>
</dbReference>
<evidence type="ECO:0000259" key="2">
    <source>
        <dbReference type="SMART" id="SM00032"/>
    </source>
</evidence>
<name>A0A9D3WTE7_9SAUR</name>
<dbReference type="InterPro" id="IPR000436">
    <property type="entry name" value="Sushi_SCR_CCP_dom"/>
</dbReference>
<sequence>ICEKVEIQNGYFSESKRRFNLNEEATYGCLIGYTTPEGKVTGKTQCLQEGWTPLPKCI</sequence>
<feature type="non-terminal residue" evidence="3">
    <location>
        <position position="1"/>
    </location>
</feature>
<dbReference type="EMBL" id="JAHDVG010000487">
    <property type="protein sequence ID" value="KAH1166817.1"/>
    <property type="molecule type" value="Genomic_DNA"/>
</dbReference>
<evidence type="ECO:0000313" key="4">
    <source>
        <dbReference type="Proteomes" id="UP000827986"/>
    </source>
</evidence>
<dbReference type="AlphaFoldDB" id="A0A9D3WTE7"/>
<keyword evidence="1" id="KW-1015">Disulfide bond</keyword>
<organism evidence="3 4">
    <name type="scientific">Mauremys mutica</name>
    <name type="common">yellowpond turtle</name>
    <dbReference type="NCBI Taxonomy" id="74926"/>
    <lineage>
        <taxon>Eukaryota</taxon>
        <taxon>Metazoa</taxon>
        <taxon>Chordata</taxon>
        <taxon>Craniata</taxon>
        <taxon>Vertebrata</taxon>
        <taxon>Euteleostomi</taxon>
        <taxon>Archelosauria</taxon>
        <taxon>Testudinata</taxon>
        <taxon>Testudines</taxon>
        <taxon>Cryptodira</taxon>
        <taxon>Durocryptodira</taxon>
        <taxon>Testudinoidea</taxon>
        <taxon>Geoemydidae</taxon>
        <taxon>Geoemydinae</taxon>
        <taxon>Mauremys</taxon>
    </lineage>
</organism>
<feature type="domain" description="Sushi" evidence="2">
    <location>
        <begin position="2"/>
        <end position="57"/>
    </location>
</feature>
<reference evidence="3" key="1">
    <citation type="submission" date="2021-09" db="EMBL/GenBank/DDBJ databases">
        <title>The genome of Mauremys mutica provides insights into the evolution of semi-aquatic lifestyle.</title>
        <authorList>
            <person name="Gong S."/>
            <person name="Gao Y."/>
        </authorList>
    </citation>
    <scope>NUCLEOTIDE SEQUENCE</scope>
    <source>
        <strain evidence="3">MM-2020</strain>
        <tissue evidence="3">Muscle</tissue>
    </source>
</reference>
<dbReference type="Pfam" id="PF00084">
    <property type="entry name" value="Sushi"/>
    <property type="match status" value="1"/>
</dbReference>
<dbReference type="InterPro" id="IPR035976">
    <property type="entry name" value="Sushi/SCR/CCP_sf"/>
</dbReference>
<evidence type="ECO:0000313" key="3">
    <source>
        <dbReference type="EMBL" id="KAH1166817.1"/>
    </source>
</evidence>
<protein>
    <recommendedName>
        <fullName evidence="2">Sushi domain-containing protein</fullName>
    </recommendedName>
</protein>
<keyword evidence="4" id="KW-1185">Reference proteome</keyword>
<proteinExistence type="predicted"/>
<dbReference type="Proteomes" id="UP000827986">
    <property type="component" value="Unassembled WGS sequence"/>
</dbReference>
<dbReference type="CDD" id="cd00033">
    <property type="entry name" value="CCP"/>
    <property type="match status" value="1"/>
</dbReference>
<dbReference type="Gene3D" id="2.10.70.10">
    <property type="entry name" value="Complement Module, domain 1"/>
    <property type="match status" value="1"/>
</dbReference>